<dbReference type="STRING" id="331657.A0A4U0XZN5"/>
<dbReference type="PANTHER" id="PTHR11808:SF35">
    <property type="entry name" value="CYSTATHIONINE GAMMA-SYNTHASE (AFU_ORTHOLOGUE AFUA_7G01590)"/>
    <property type="match status" value="1"/>
</dbReference>
<evidence type="ECO:0000256" key="3">
    <source>
        <dbReference type="PIRSR" id="PIRSR001434-2"/>
    </source>
</evidence>
<dbReference type="GO" id="GO:0005737">
    <property type="term" value="C:cytoplasm"/>
    <property type="evidence" value="ECO:0007669"/>
    <property type="project" value="TreeGrafter"/>
</dbReference>
<protein>
    <recommendedName>
        <fullName evidence="8">Cystathionine gamma-synthase</fullName>
    </recommendedName>
</protein>
<keyword evidence="2 3" id="KW-0663">Pyridoxal phosphate</keyword>
<dbReference type="InterPro" id="IPR000277">
    <property type="entry name" value="Cys/Met-Metab_PyrdxlP-dep_enz"/>
</dbReference>
<dbReference type="InterPro" id="IPR015421">
    <property type="entry name" value="PyrdxlP-dep_Trfase_major"/>
</dbReference>
<comment type="cofactor">
    <cofactor evidence="1 4">
        <name>pyridoxal 5'-phosphate</name>
        <dbReference type="ChEBI" id="CHEBI:597326"/>
    </cofactor>
</comment>
<comment type="similarity">
    <text evidence="4">Belongs to the trans-sulfuration enzymes family.</text>
</comment>
<dbReference type="GO" id="GO:0030170">
    <property type="term" value="F:pyridoxal phosphate binding"/>
    <property type="evidence" value="ECO:0007669"/>
    <property type="project" value="InterPro"/>
</dbReference>
<dbReference type="Pfam" id="PF01053">
    <property type="entry name" value="Cys_Met_Meta_PP"/>
    <property type="match status" value="1"/>
</dbReference>
<dbReference type="SUPFAM" id="SSF53383">
    <property type="entry name" value="PLP-dependent transferases"/>
    <property type="match status" value="1"/>
</dbReference>
<dbReference type="PROSITE" id="PS00868">
    <property type="entry name" value="CYS_MET_METAB_PP"/>
    <property type="match status" value="1"/>
</dbReference>
<proteinExistence type="inferred from homology"/>
<dbReference type="Gene3D" id="3.90.1150.10">
    <property type="entry name" value="Aspartate Aminotransferase, domain 1"/>
    <property type="match status" value="1"/>
</dbReference>
<evidence type="ECO:0000313" key="6">
    <source>
        <dbReference type="EMBL" id="TKA82221.1"/>
    </source>
</evidence>
<evidence type="ECO:0000256" key="1">
    <source>
        <dbReference type="ARBA" id="ARBA00001933"/>
    </source>
</evidence>
<reference evidence="6 7" key="1">
    <citation type="submission" date="2017-03" db="EMBL/GenBank/DDBJ databases">
        <title>Genomes of endolithic fungi from Antarctica.</title>
        <authorList>
            <person name="Coleine C."/>
            <person name="Masonjones S."/>
            <person name="Stajich J.E."/>
        </authorList>
    </citation>
    <scope>NUCLEOTIDE SEQUENCE [LARGE SCALE GENOMIC DNA]</scope>
    <source>
        <strain evidence="6 7">CCFEE 5187</strain>
    </source>
</reference>
<gene>
    <name evidence="6" type="ORF">B0A49_00406</name>
</gene>
<dbReference type="OrthoDB" id="3512640at2759"/>
<dbReference type="InterPro" id="IPR015424">
    <property type="entry name" value="PyrdxlP-dep_Trfase"/>
</dbReference>
<dbReference type="FunFam" id="3.40.640.10:FF:000072">
    <property type="entry name" value="Putative cystathionine beta-lyase"/>
    <property type="match status" value="1"/>
</dbReference>
<feature type="region of interest" description="Disordered" evidence="5">
    <location>
        <begin position="1"/>
        <end position="37"/>
    </location>
</feature>
<evidence type="ECO:0000256" key="2">
    <source>
        <dbReference type="ARBA" id="ARBA00022898"/>
    </source>
</evidence>
<sequence length="473" mass="51345">MSAHNGTSGPNDESRPESFHPKPSMHSPATLAVHADDDLNRSADVAPALHVSTTFRYARDPNNLKPSSDWDIPTYDPSVPSSMGDAHIYSRLTAPSTTRLESLLTQLVRAPCLTYSSGLAAFHALIVQTAPKVVAINAGYHGCHGVLAIHTKLSGLKVVDLLDPASWDAAGLGAGDVVHVETPLNPTGEARNIQHFAELAHARGAWLTVDATLGPPGLQDPFRHGADFVMHSGTKYVGGHSDMLCGILATRNKKAYWGLYTERVFLGSVMGSLEGWLGVRSVRTLELRVRRQSDNATALVRWLDGLLQSKEDSEEARIVMKTVQRVQHASLQEDEMSWLAQQMPDGYGPVFAISMQTPDMARRFPSKLALFHHATSLGGVESLIEWRRMSDATVDGSLLRVSVGVEAWEDLRDDFMSGFRALAAEADGAGEGETVQAGREKISAGKAQEAESLRAIPPVEEEVTSQWNSNLNF</sequence>
<evidence type="ECO:0000256" key="5">
    <source>
        <dbReference type="SAM" id="MobiDB-lite"/>
    </source>
</evidence>
<organism evidence="6 7">
    <name type="scientific">Cryomyces minteri</name>
    <dbReference type="NCBI Taxonomy" id="331657"/>
    <lineage>
        <taxon>Eukaryota</taxon>
        <taxon>Fungi</taxon>
        <taxon>Dikarya</taxon>
        <taxon>Ascomycota</taxon>
        <taxon>Pezizomycotina</taxon>
        <taxon>Dothideomycetes</taxon>
        <taxon>Dothideomycetes incertae sedis</taxon>
        <taxon>Cryomyces</taxon>
    </lineage>
</organism>
<name>A0A4U0XZN5_9PEZI</name>
<dbReference type="FunFam" id="3.90.1150.10:FF:000066">
    <property type="entry name" value="Putative cystathionine beta-lyase"/>
    <property type="match status" value="1"/>
</dbReference>
<accession>A0A4U0XZN5</accession>
<dbReference type="InterPro" id="IPR015422">
    <property type="entry name" value="PyrdxlP-dep_Trfase_small"/>
</dbReference>
<comment type="caution">
    <text evidence="6">The sequence shown here is derived from an EMBL/GenBank/DDBJ whole genome shotgun (WGS) entry which is preliminary data.</text>
</comment>
<dbReference type="PANTHER" id="PTHR11808">
    <property type="entry name" value="TRANS-SULFURATION ENZYME FAMILY MEMBER"/>
    <property type="match status" value="1"/>
</dbReference>
<evidence type="ECO:0000256" key="4">
    <source>
        <dbReference type="RuleBase" id="RU362118"/>
    </source>
</evidence>
<feature type="modified residue" description="N6-(pyridoxal phosphate)lysine" evidence="3">
    <location>
        <position position="235"/>
    </location>
</feature>
<dbReference type="GO" id="GO:0019346">
    <property type="term" value="P:transsulfuration"/>
    <property type="evidence" value="ECO:0007669"/>
    <property type="project" value="InterPro"/>
</dbReference>
<evidence type="ECO:0008006" key="8">
    <source>
        <dbReference type="Google" id="ProtNLM"/>
    </source>
</evidence>
<dbReference type="GO" id="GO:0016846">
    <property type="term" value="F:carbon-sulfur lyase activity"/>
    <property type="evidence" value="ECO:0007669"/>
    <property type="project" value="TreeGrafter"/>
</dbReference>
<dbReference type="PIRSF" id="PIRSF001434">
    <property type="entry name" value="CGS"/>
    <property type="match status" value="1"/>
</dbReference>
<dbReference type="EMBL" id="NAJN01000004">
    <property type="protein sequence ID" value="TKA82221.1"/>
    <property type="molecule type" value="Genomic_DNA"/>
</dbReference>
<keyword evidence="7" id="KW-1185">Reference proteome</keyword>
<feature type="compositionally biased region" description="Polar residues" evidence="5">
    <location>
        <begin position="1"/>
        <end position="11"/>
    </location>
</feature>
<dbReference type="AlphaFoldDB" id="A0A4U0XZN5"/>
<dbReference type="Proteomes" id="UP000308768">
    <property type="component" value="Unassembled WGS sequence"/>
</dbReference>
<dbReference type="InterPro" id="IPR054542">
    <property type="entry name" value="Cys_met_metab_PP"/>
</dbReference>
<evidence type="ECO:0000313" key="7">
    <source>
        <dbReference type="Proteomes" id="UP000308768"/>
    </source>
</evidence>
<dbReference type="Gene3D" id="3.40.640.10">
    <property type="entry name" value="Type I PLP-dependent aspartate aminotransferase-like (Major domain)"/>
    <property type="match status" value="1"/>
</dbReference>